<dbReference type="InterPro" id="IPR005181">
    <property type="entry name" value="SASA"/>
</dbReference>
<accession>A0A4Q5LXG3</accession>
<dbReference type="PANTHER" id="PTHR48081:SF6">
    <property type="entry name" value="PEPTIDASE S9 PROLYL OLIGOPEPTIDASE CATALYTIC DOMAIN-CONTAINING PROTEIN"/>
    <property type="match status" value="1"/>
</dbReference>
<evidence type="ECO:0008006" key="7">
    <source>
        <dbReference type="Google" id="ProtNLM"/>
    </source>
</evidence>
<evidence type="ECO:0000313" key="5">
    <source>
        <dbReference type="EMBL" id="RYU94309.1"/>
    </source>
</evidence>
<dbReference type="OrthoDB" id="9795554at2"/>
<sequence>MKKNFFYLLISLLLCQEIAVFAQDPNFHIYLCIGQSNMEGAGRIEAQDTINIDSRFKILEALDCPELNRVKGQWYTAKPPLCRCKTGLSPADYFGRTMLENMPQAQSIGLVHVAVAGSKIEIFDKTKYQVYLDSSAKEKPWMINMANQYGGNPYERLIEMARIAQKSGVIKGILLHQGESNTGDKTWPAQVKKLYDDILADLKLAPNSIPLLAGEVVGADQGGKCASMNEIIATLPQTLPKAIIVSSKGLPAVPDKLHFNSAGVRIFGKRYAAALLASQGKRITIDESSIAPSEKMLLYPEGVPNSKPATMKETGAENGIYKGITTPTLEYYKAEPSLSTGTAVIVIPGGGYGVIVYNGEGINIAKALAEKGIAAFILKYRLPSDEIMPDKKIGPLQDAQQALKMVRENAEKWGIDKNKIGIMGFSAGGHLASTAATHFEKTWVNNPTNTSVRPDFQILVYPVISMSDSLAHKGSRENLLGKNPSKEDKDYFSNDLQIKANTPPAWITHSADDKVVDVDNSIAYFERLRKNKVDVEMHIFPKGDHGFIFRHPGWMNPLFDWLKRNGWTK</sequence>
<evidence type="ECO:0000313" key="6">
    <source>
        <dbReference type="Proteomes" id="UP000293162"/>
    </source>
</evidence>
<feature type="domain" description="BD-FAE-like" evidence="4">
    <location>
        <begin position="340"/>
        <end position="527"/>
    </location>
</feature>
<gene>
    <name evidence="5" type="ORF">EWM59_17440</name>
</gene>
<feature type="signal peptide" evidence="2">
    <location>
        <begin position="1"/>
        <end position="22"/>
    </location>
</feature>
<evidence type="ECO:0000256" key="2">
    <source>
        <dbReference type="SAM" id="SignalP"/>
    </source>
</evidence>
<name>A0A4Q5LXG3_9BACT</name>
<dbReference type="Proteomes" id="UP000293162">
    <property type="component" value="Unassembled WGS sequence"/>
</dbReference>
<feature type="chain" id="PRO_5020928083" description="Acetyl esterase/lipase" evidence="2">
    <location>
        <begin position="23"/>
        <end position="569"/>
    </location>
</feature>
<keyword evidence="6" id="KW-1185">Reference proteome</keyword>
<dbReference type="Pfam" id="PF20434">
    <property type="entry name" value="BD-FAE"/>
    <property type="match status" value="1"/>
</dbReference>
<keyword evidence="1" id="KW-0378">Hydrolase</keyword>
<dbReference type="Pfam" id="PF03629">
    <property type="entry name" value="SASA"/>
    <property type="match status" value="1"/>
</dbReference>
<evidence type="ECO:0000259" key="4">
    <source>
        <dbReference type="Pfam" id="PF20434"/>
    </source>
</evidence>
<dbReference type="GO" id="GO:0016788">
    <property type="term" value="F:hydrolase activity, acting on ester bonds"/>
    <property type="evidence" value="ECO:0007669"/>
    <property type="project" value="UniProtKB-ARBA"/>
</dbReference>
<dbReference type="InterPro" id="IPR029058">
    <property type="entry name" value="AB_hydrolase_fold"/>
</dbReference>
<dbReference type="PANTHER" id="PTHR48081">
    <property type="entry name" value="AB HYDROLASE SUPERFAMILY PROTEIN C4A8.06C"/>
    <property type="match status" value="1"/>
</dbReference>
<reference evidence="5 6" key="1">
    <citation type="submission" date="2019-02" db="EMBL/GenBank/DDBJ databases">
        <title>Bacterial novel species Emticicia sp. 17J42-9 isolated from soil.</title>
        <authorList>
            <person name="Jung H.-Y."/>
        </authorList>
    </citation>
    <scope>NUCLEOTIDE SEQUENCE [LARGE SCALE GENOMIC DNA]</scope>
    <source>
        <strain evidence="5 6">17J42-9</strain>
    </source>
</reference>
<dbReference type="AlphaFoldDB" id="A0A4Q5LXG3"/>
<keyword evidence="2" id="KW-0732">Signal</keyword>
<protein>
    <recommendedName>
        <fullName evidence="7">Acetyl esterase/lipase</fullName>
    </recommendedName>
</protein>
<dbReference type="InterPro" id="IPR036514">
    <property type="entry name" value="SGNH_hydro_sf"/>
</dbReference>
<dbReference type="Gene3D" id="3.40.50.1820">
    <property type="entry name" value="alpha/beta hydrolase"/>
    <property type="match status" value="1"/>
</dbReference>
<dbReference type="InterPro" id="IPR050300">
    <property type="entry name" value="GDXG_lipolytic_enzyme"/>
</dbReference>
<evidence type="ECO:0000259" key="3">
    <source>
        <dbReference type="Pfam" id="PF03629"/>
    </source>
</evidence>
<comment type="caution">
    <text evidence="5">The sequence shown here is derived from an EMBL/GenBank/DDBJ whole genome shotgun (WGS) entry which is preliminary data.</text>
</comment>
<dbReference type="EMBL" id="SEWF01000027">
    <property type="protein sequence ID" value="RYU94309.1"/>
    <property type="molecule type" value="Genomic_DNA"/>
</dbReference>
<dbReference type="Gene3D" id="3.40.50.1110">
    <property type="entry name" value="SGNH hydrolase"/>
    <property type="match status" value="1"/>
</dbReference>
<evidence type="ECO:0000256" key="1">
    <source>
        <dbReference type="ARBA" id="ARBA00022801"/>
    </source>
</evidence>
<dbReference type="InterPro" id="IPR049492">
    <property type="entry name" value="BD-FAE-like_dom"/>
</dbReference>
<dbReference type="SUPFAM" id="SSF53474">
    <property type="entry name" value="alpha/beta-Hydrolases"/>
    <property type="match status" value="1"/>
</dbReference>
<proteinExistence type="predicted"/>
<organism evidence="5 6">
    <name type="scientific">Emticicia agri</name>
    <dbReference type="NCBI Taxonomy" id="2492393"/>
    <lineage>
        <taxon>Bacteria</taxon>
        <taxon>Pseudomonadati</taxon>
        <taxon>Bacteroidota</taxon>
        <taxon>Cytophagia</taxon>
        <taxon>Cytophagales</taxon>
        <taxon>Leadbetterellaceae</taxon>
        <taxon>Emticicia</taxon>
    </lineage>
</organism>
<dbReference type="SUPFAM" id="SSF52266">
    <property type="entry name" value="SGNH hydrolase"/>
    <property type="match status" value="1"/>
</dbReference>
<feature type="domain" description="Sialate O-acetylesterase" evidence="3">
    <location>
        <begin position="27"/>
        <end position="276"/>
    </location>
</feature>